<dbReference type="RefSeq" id="WP_071620559.1">
    <property type="nucleotide sequence ID" value="NZ_MINN01000150.1"/>
</dbReference>
<dbReference type="PANTHER" id="PTHR11496">
    <property type="entry name" value="ALCOHOL DEHYDROGENASE"/>
    <property type="match status" value="1"/>
</dbReference>
<dbReference type="PROSITE" id="PS00060">
    <property type="entry name" value="ADH_IRON_2"/>
    <property type="match status" value="1"/>
</dbReference>
<dbReference type="Gene3D" id="3.40.50.1970">
    <property type="match status" value="1"/>
</dbReference>
<evidence type="ECO:0000259" key="4">
    <source>
        <dbReference type="Pfam" id="PF00465"/>
    </source>
</evidence>
<reference evidence="6 7" key="1">
    <citation type="submission" date="2016-09" db="EMBL/GenBank/DDBJ databases">
        <title>Bacillus aquimaris SAMM genome sequence reveals colonization and biosurfactant production capacities.</title>
        <authorList>
            <person name="Waghmode S.R."/>
            <person name="Suryavanshi M.V."/>
        </authorList>
    </citation>
    <scope>NUCLEOTIDE SEQUENCE [LARGE SCALE GENOMIC DNA]</scope>
    <source>
        <strain evidence="6 7">SAMM</strain>
    </source>
</reference>
<gene>
    <name evidence="6" type="ORF">BHE18_14010</name>
</gene>
<dbReference type="EMBL" id="MINN01000150">
    <property type="protein sequence ID" value="OIU67010.1"/>
    <property type="molecule type" value="Genomic_DNA"/>
</dbReference>
<dbReference type="PANTHER" id="PTHR11496:SF102">
    <property type="entry name" value="ALCOHOL DEHYDROGENASE 4"/>
    <property type="match status" value="1"/>
</dbReference>
<evidence type="ECO:0000256" key="2">
    <source>
        <dbReference type="ARBA" id="ARBA00023002"/>
    </source>
</evidence>
<dbReference type="InterPro" id="IPR018211">
    <property type="entry name" value="ADH_Fe_CS"/>
</dbReference>
<evidence type="ECO:0000259" key="5">
    <source>
        <dbReference type="Pfam" id="PF25137"/>
    </source>
</evidence>
<keyword evidence="3" id="KW-0520">NAD</keyword>
<comment type="caution">
    <text evidence="6">The sequence shown here is derived from an EMBL/GenBank/DDBJ whole genome shotgun (WGS) entry which is preliminary data.</text>
</comment>
<dbReference type="Pfam" id="PF00465">
    <property type="entry name" value="Fe-ADH"/>
    <property type="match status" value="1"/>
</dbReference>
<dbReference type="AlphaFoldDB" id="A0A1J6VP14"/>
<evidence type="ECO:0000256" key="1">
    <source>
        <dbReference type="ARBA" id="ARBA00007358"/>
    </source>
</evidence>
<protein>
    <submittedName>
        <fullName evidence="6">Alcohol dehydrogenase</fullName>
    </submittedName>
</protein>
<dbReference type="FunFam" id="1.20.1090.10:FF:000001">
    <property type="entry name" value="Aldehyde-alcohol dehydrogenase"/>
    <property type="match status" value="1"/>
</dbReference>
<dbReference type="Gene3D" id="1.20.1090.10">
    <property type="entry name" value="Dehydroquinate synthase-like - alpha domain"/>
    <property type="match status" value="1"/>
</dbReference>
<evidence type="ECO:0000313" key="7">
    <source>
        <dbReference type="Proteomes" id="UP000182062"/>
    </source>
</evidence>
<dbReference type="InterPro" id="IPR039697">
    <property type="entry name" value="Alcohol_dehydrogenase_Fe"/>
</dbReference>
<dbReference type="InterPro" id="IPR001670">
    <property type="entry name" value="ADH_Fe/GldA"/>
</dbReference>
<dbReference type="GO" id="GO:0046872">
    <property type="term" value="F:metal ion binding"/>
    <property type="evidence" value="ECO:0007669"/>
    <property type="project" value="InterPro"/>
</dbReference>
<feature type="domain" description="Fe-containing alcohol dehydrogenase-like C-terminal" evidence="5">
    <location>
        <begin position="205"/>
        <end position="395"/>
    </location>
</feature>
<keyword evidence="2" id="KW-0560">Oxidoreductase</keyword>
<dbReference type="Pfam" id="PF25137">
    <property type="entry name" value="ADH_Fe_C"/>
    <property type="match status" value="1"/>
</dbReference>
<evidence type="ECO:0000256" key="3">
    <source>
        <dbReference type="ARBA" id="ARBA00023027"/>
    </source>
</evidence>
<keyword evidence="7" id="KW-1185">Reference proteome</keyword>
<accession>A0A1J6VP14</accession>
<organism evidence="6 7">
    <name type="scientific">Rossellomorea aquimaris</name>
    <dbReference type="NCBI Taxonomy" id="189382"/>
    <lineage>
        <taxon>Bacteria</taxon>
        <taxon>Bacillati</taxon>
        <taxon>Bacillota</taxon>
        <taxon>Bacilli</taxon>
        <taxon>Bacillales</taxon>
        <taxon>Bacillaceae</taxon>
        <taxon>Rossellomorea</taxon>
    </lineage>
</organism>
<evidence type="ECO:0000313" key="6">
    <source>
        <dbReference type="EMBL" id="OIU67010.1"/>
    </source>
</evidence>
<dbReference type="FunFam" id="3.40.50.1970:FF:000003">
    <property type="entry name" value="Alcohol dehydrogenase, iron-containing"/>
    <property type="match status" value="1"/>
</dbReference>
<sequence length="405" mass="43939">MYKLYCRAYQTAYRGALYFLPWRKPRLIEGENSLAELPGILKESGISSVLVITDEGISSLGLMDGLLKELKNNNIRYSVYDKTVPNPTIDNIEDALKLYHFNKCDGIIAFGGGSPIDCAKAVGARVARPDRTIPEMKGQLKVRRKLPLLAAVPTTAGTGSEATIAAVISNPSTHEKYAINDLSLIPQIAVLDPLLTVKLPPHITSTTGMDALTHAVEAYIGRSRTRETMECSKQAVKLIFSNLYEAYSNGENIAARTNMQKASYLAGVAFTRAYVGYVHAIAHTLGGFYSVPHGLANAVILPYVLEYYGESVHQPLAELGDAAGIGSPTDPAGEKAAAFIAAIKKLNTDMKIPDKVDGISESDIPLMVKRALSEANPFYPVPKILSEKDLTALYNIIRQKQTAPI</sequence>
<dbReference type="CDD" id="cd08189">
    <property type="entry name" value="Fe-ADH-like"/>
    <property type="match status" value="1"/>
</dbReference>
<dbReference type="Proteomes" id="UP000182062">
    <property type="component" value="Unassembled WGS sequence"/>
</dbReference>
<name>A0A1J6VP14_9BACI</name>
<dbReference type="InterPro" id="IPR056798">
    <property type="entry name" value="ADH_Fe_C"/>
</dbReference>
<comment type="similarity">
    <text evidence="1">Belongs to the iron-containing alcohol dehydrogenase family.</text>
</comment>
<dbReference type="OrthoDB" id="9815791at2"/>
<proteinExistence type="inferred from homology"/>
<feature type="domain" description="Alcohol dehydrogenase iron-type/glycerol dehydrogenase GldA" evidence="4">
    <location>
        <begin position="26"/>
        <end position="193"/>
    </location>
</feature>
<dbReference type="SUPFAM" id="SSF56796">
    <property type="entry name" value="Dehydroquinate synthase-like"/>
    <property type="match status" value="1"/>
</dbReference>
<dbReference type="GO" id="GO:0004022">
    <property type="term" value="F:alcohol dehydrogenase (NAD+) activity"/>
    <property type="evidence" value="ECO:0007669"/>
    <property type="project" value="UniProtKB-ARBA"/>
</dbReference>